<evidence type="ECO:0000256" key="1">
    <source>
        <dbReference type="SAM" id="MobiDB-lite"/>
    </source>
</evidence>
<feature type="compositionally biased region" description="Basic residues" evidence="1">
    <location>
        <begin position="47"/>
        <end position="62"/>
    </location>
</feature>
<dbReference type="EMBL" id="JACHLR010000036">
    <property type="protein sequence ID" value="MBB4860894.1"/>
    <property type="molecule type" value="Genomic_DNA"/>
</dbReference>
<comment type="caution">
    <text evidence="2">The sequence shown here is derived from an EMBL/GenBank/DDBJ whole genome shotgun (WGS) entry which is preliminary data.</text>
</comment>
<protein>
    <submittedName>
        <fullName evidence="2">Uncharacterized protein</fullName>
    </submittedName>
</protein>
<dbReference type="Proteomes" id="UP000555448">
    <property type="component" value="Unassembled WGS sequence"/>
</dbReference>
<feature type="region of interest" description="Disordered" evidence="1">
    <location>
        <begin position="31"/>
        <end position="79"/>
    </location>
</feature>
<proteinExistence type="predicted"/>
<gene>
    <name evidence="2" type="ORF">HNO88_004240</name>
</gene>
<evidence type="ECO:0000313" key="2">
    <source>
        <dbReference type="EMBL" id="MBB4860894.1"/>
    </source>
</evidence>
<dbReference type="AlphaFoldDB" id="A0A7W7KDK9"/>
<evidence type="ECO:0000313" key="3">
    <source>
        <dbReference type="Proteomes" id="UP000555448"/>
    </source>
</evidence>
<keyword evidence="3" id="KW-1185">Reference proteome</keyword>
<sequence length="101" mass="11355">MVERCVRRIGGGLELQPGRLRMKLTTADGLPVADSRRGAPRTTSISRRSRFRSTRSVHRTRRAGQCPRSGRSGCRNWEPISRCDRCRPPGRSRQALSPAAR</sequence>
<name>A0A7W7KDK9_9SPHN</name>
<reference evidence="2 3" key="1">
    <citation type="submission" date="2020-08" db="EMBL/GenBank/DDBJ databases">
        <title>Functional genomics of gut bacteria from endangered species of beetles.</title>
        <authorList>
            <person name="Carlos-Shanley C."/>
        </authorList>
    </citation>
    <scope>NUCLEOTIDE SEQUENCE [LARGE SCALE GENOMIC DNA]</scope>
    <source>
        <strain evidence="2 3">S00245</strain>
    </source>
</reference>
<organism evidence="2 3">
    <name type="scientific">Novosphingobium chloroacetimidivorans</name>
    <dbReference type="NCBI Taxonomy" id="1428314"/>
    <lineage>
        <taxon>Bacteria</taxon>
        <taxon>Pseudomonadati</taxon>
        <taxon>Pseudomonadota</taxon>
        <taxon>Alphaproteobacteria</taxon>
        <taxon>Sphingomonadales</taxon>
        <taxon>Sphingomonadaceae</taxon>
        <taxon>Novosphingobium</taxon>
    </lineage>
</organism>
<accession>A0A7W7KDK9</accession>